<reference evidence="1 2" key="1">
    <citation type="submission" date="2019-03" db="EMBL/GenBank/DDBJ databases">
        <title>Genomic Encyclopedia of Type Strains, Phase IV (KMG-V): Genome sequencing to study the core and pangenomes of soil and plant-associated prokaryotes.</title>
        <authorList>
            <person name="Whitman W."/>
        </authorList>
    </citation>
    <scope>NUCLEOTIDE SEQUENCE [LARGE SCALE GENOMIC DNA]</scope>
    <source>
        <strain evidence="1 2">Hc14</strain>
    </source>
</reference>
<evidence type="ECO:0000313" key="1">
    <source>
        <dbReference type="EMBL" id="TCU20109.1"/>
    </source>
</evidence>
<accession>A0A4R3QGF0</accession>
<dbReference type="EMBL" id="SMBH01000001">
    <property type="protein sequence ID" value="TCU20109.1"/>
    <property type="molecule type" value="Genomic_DNA"/>
</dbReference>
<comment type="caution">
    <text evidence="1">The sequence shown here is derived from an EMBL/GenBank/DDBJ whole genome shotgun (WGS) entry which is preliminary data.</text>
</comment>
<evidence type="ECO:0000313" key="2">
    <source>
        <dbReference type="Proteomes" id="UP000294576"/>
    </source>
</evidence>
<protein>
    <submittedName>
        <fullName evidence="1">Uncharacterized protein</fullName>
    </submittedName>
</protein>
<dbReference type="Proteomes" id="UP000294576">
    <property type="component" value="Unassembled WGS sequence"/>
</dbReference>
<proteinExistence type="predicted"/>
<sequence>MVAGWLREHALGPPPPGTVVAGLSRGEDIRTVGDMAADLIMCSWMGPQRLLLGSHGQIPPPAKAPAGLARVL</sequence>
<name>A0A4R3QGF0_RHISU</name>
<dbReference type="AlphaFoldDB" id="A0A4R3QGF0"/>
<gene>
    <name evidence="1" type="ORF">EV132_101173</name>
</gene>
<organism evidence="1 2">
    <name type="scientific">Rhizobium sullae</name>
    <name type="common">Rhizobium hedysari</name>
    <dbReference type="NCBI Taxonomy" id="50338"/>
    <lineage>
        <taxon>Bacteria</taxon>
        <taxon>Pseudomonadati</taxon>
        <taxon>Pseudomonadota</taxon>
        <taxon>Alphaproteobacteria</taxon>
        <taxon>Hyphomicrobiales</taxon>
        <taxon>Rhizobiaceae</taxon>
        <taxon>Rhizobium/Agrobacterium group</taxon>
        <taxon>Rhizobium</taxon>
    </lineage>
</organism>